<organism evidence="2 3">
    <name type="scientific">Formivibrio citricus</name>
    <dbReference type="NCBI Taxonomy" id="83765"/>
    <lineage>
        <taxon>Bacteria</taxon>
        <taxon>Pseudomonadati</taxon>
        <taxon>Pseudomonadota</taxon>
        <taxon>Betaproteobacteria</taxon>
        <taxon>Neisseriales</taxon>
        <taxon>Chitinibacteraceae</taxon>
        <taxon>Formivibrio</taxon>
    </lineage>
</organism>
<dbReference type="RefSeq" id="WP_143086046.1">
    <property type="nucleotide sequence ID" value="NZ_FOVE01000018.1"/>
</dbReference>
<accession>A0A1I5C2Y4</accession>
<proteinExistence type="predicted"/>
<dbReference type="AlphaFoldDB" id="A0A1I5C2Y4"/>
<name>A0A1I5C2Y4_9NEIS</name>
<gene>
    <name evidence="2" type="ORF">SAMN05660284_02315</name>
</gene>
<dbReference type="EMBL" id="FOVE01000018">
    <property type="protein sequence ID" value="SFN81287.1"/>
    <property type="molecule type" value="Genomic_DNA"/>
</dbReference>
<evidence type="ECO:0000313" key="3">
    <source>
        <dbReference type="Proteomes" id="UP000242869"/>
    </source>
</evidence>
<sequence>MNKILTTGAAILALALSSQAFAKENCALVGKFTQGATTTKFTWNVEVTRHHGGFALQGRTSDRYGVANVNGRCDKETDICTFAKQYVSGQSQGVTFYYAGKAGNEAIVGKWGYQKGQYNGGGFSAQVLNCS</sequence>
<reference evidence="3" key="1">
    <citation type="submission" date="2016-10" db="EMBL/GenBank/DDBJ databases">
        <authorList>
            <person name="Varghese N."/>
            <person name="Submissions S."/>
        </authorList>
    </citation>
    <scope>NUCLEOTIDE SEQUENCE [LARGE SCALE GENOMIC DNA]</scope>
    <source>
        <strain evidence="3">DSM 6150</strain>
    </source>
</reference>
<protein>
    <submittedName>
        <fullName evidence="2">Uncharacterized protein</fullName>
    </submittedName>
</protein>
<feature type="signal peptide" evidence="1">
    <location>
        <begin position="1"/>
        <end position="22"/>
    </location>
</feature>
<keyword evidence="3" id="KW-1185">Reference proteome</keyword>
<evidence type="ECO:0000313" key="2">
    <source>
        <dbReference type="EMBL" id="SFN81287.1"/>
    </source>
</evidence>
<evidence type="ECO:0000256" key="1">
    <source>
        <dbReference type="SAM" id="SignalP"/>
    </source>
</evidence>
<dbReference type="Proteomes" id="UP000242869">
    <property type="component" value="Unassembled WGS sequence"/>
</dbReference>
<keyword evidence="1" id="KW-0732">Signal</keyword>
<feature type="chain" id="PRO_5017221439" evidence="1">
    <location>
        <begin position="23"/>
        <end position="131"/>
    </location>
</feature>